<dbReference type="GeneID" id="118897056"/>
<reference evidence="5" key="1">
    <citation type="submission" date="2025-08" db="UniProtKB">
        <authorList>
            <consortium name="RefSeq"/>
        </authorList>
    </citation>
    <scope>IDENTIFICATION</scope>
    <source>
        <tissue evidence="5">Epidermis and Blubber</tissue>
    </source>
</reference>
<dbReference type="KEGG" id="bmus:118897056"/>
<accession>A0A8B8XQG7</accession>
<feature type="compositionally biased region" description="Polar residues" evidence="2">
    <location>
        <begin position="390"/>
        <end position="411"/>
    </location>
</feature>
<protein>
    <submittedName>
        <fullName evidence="5">Protein FAM71A</fullName>
    </submittedName>
</protein>
<gene>
    <name evidence="5" type="primary">FAM71A</name>
</gene>
<comment type="similarity">
    <text evidence="1">Belongs to the GARIN family.</text>
</comment>
<evidence type="ECO:0000256" key="1">
    <source>
        <dbReference type="ARBA" id="ARBA00038379"/>
    </source>
</evidence>
<dbReference type="OrthoDB" id="9942703at2759"/>
<dbReference type="CTD" id="149647"/>
<keyword evidence="4" id="KW-1185">Reference proteome</keyword>
<dbReference type="RefSeq" id="XP_036711721.1">
    <property type="nucleotide sequence ID" value="XM_036855826.1"/>
</dbReference>
<evidence type="ECO:0000313" key="4">
    <source>
        <dbReference type="Proteomes" id="UP000694857"/>
    </source>
</evidence>
<dbReference type="InterPro" id="IPR022168">
    <property type="entry name" value="GARIL-like_Rab2B-bd"/>
</dbReference>
<proteinExistence type="inferred from homology"/>
<feature type="region of interest" description="Disordered" evidence="2">
    <location>
        <begin position="304"/>
        <end position="516"/>
    </location>
</feature>
<evidence type="ECO:0000313" key="5">
    <source>
        <dbReference type="RefSeq" id="XP_036711721.1"/>
    </source>
</evidence>
<feature type="compositionally biased region" description="Polar residues" evidence="2">
    <location>
        <begin position="507"/>
        <end position="516"/>
    </location>
</feature>
<feature type="domain" description="Golgi associated RAB2 interactor protein-like Rab2B-binding" evidence="3">
    <location>
        <begin position="115"/>
        <end position="184"/>
    </location>
</feature>
<feature type="compositionally biased region" description="Basic and acidic residues" evidence="2">
    <location>
        <begin position="464"/>
        <end position="474"/>
    </location>
</feature>
<feature type="compositionally biased region" description="Gly residues" evidence="2">
    <location>
        <begin position="475"/>
        <end position="486"/>
    </location>
</feature>
<dbReference type="PANTHER" id="PTHR22574">
    <property type="match status" value="1"/>
</dbReference>
<evidence type="ECO:0000256" key="2">
    <source>
        <dbReference type="SAM" id="MobiDB-lite"/>
    </source>
</evidence>
<organism evidence="4 5">
    <name type="scientific">Balaenoptera musculus</name>
    <name type="common">Blue whale</name>
    <dbReference type="NCBI Taxonomy" id="9771"/>
    <lineage>
        <taxon>Eukaryota</taxon>
        <taxon>Metazoa</taxon>
        <taxon>Chordata</taxon>
        <taxon>Craniata</taxon>
        <taxon>Vertebrata</taxon>
        <taxon>Euteleostomi</taxon>
        <taxon>Mammalia</taxon>
        <taxon>Eutheria</taxon>
        <taxon>Laurasiatheria</taxon>
        <taxon>Artiodactyla</taxon>
        <taxon>Whippomorpha</taxon>
        <taxon>Cetacea</taxon>
        <taxon>Mysticeti</taxon>
        <taxon>Balaenopteridae</taxon>
        <taxon>Balaenoptera</taxon>
    </lineage>
</organism>
<dbReference type="Proteomes" id="UP000694857">
    <property type="component" value="Chromosome 1"/>
</dbReference>
<evidence type="ECO:0000259" key="3">
    <source>
        <dbReference type="Pfam" id="PF12480"/>
    </source>
</evidence>
<feature type="compositionally biased region" description="Polar residues" evidence="2">
    <location>
        <begin position="322"/>
        <end position="336"/>
    </location>
</feature>
<dbReference type="Pfam" id="PF12480">
    <property type="entry name" value="GARIL_Rab2_bd"/>
    <property type="match status" value="1"/>
</dbReference>
<dbReference type="AlphaFoldDB" id="A0A8B8XQG7"/>
<dbReference type="PANTHER" id="PTHR22574:SF15">
    <property type="entry name" value="GOLGI-ASSOCIATED RAB2 INTERACTOR PROTEIN 4"/>
    <property type="match status" value="1"/>
</dbReference>
<dbReference type="GO" id="GO:0005634">
    <property type="term" value="C:nucleus"/>
    <property type="evidence" value="ECO:0007669"/>
    <property type="project" value="TreeGrafter"/>
</dbReference>
<sequence length="622" mass="66091">MTGDSLLPYHTAQSSTGVGLFNTTMGKLQQQLHKGEYDIFRYAPIFESDFIQITKRGDVIDVHNCVCMVTVGIASSSPVLPLPDIMLLARWATGCEEHAERTQATKGKSHKAAKTLELTRLLPLKFVRISTHDREKQQLRVKFATGRSCYLQLCPPLDAQEDLFAYWEKLIYLLRPPVDSHSSTYAIPAGDMIGMPVFEEEDGRSLAGEDFQGEWDQDQVSIRSLHMRSEVAGATSAAFAGGEGIQLDSHKPGTVPDVATAKAKPTVLDKESALGATTKVETAWVAGGTAAGALSVAVIKSPAHEEQSTATAATASDGPGGSKTNIATGGTAGTSLRSRKTALAGAADNSQYASSTSTSLSPEAGRTAVGAEPTSETVRGRADKEDEGTLISTLPQEGQVSEQDGSSQRVSQARKGRRESREQWEEERALRSPSLCSSVESHHKAAGNKIIQKAAGRCSGGRRASRDDQKEKGHGSPGGSEQGTGHKGVSRAPITNEPRTSHKPGRSLSTASSGSATKRFSRISSFFRNIRANLTRKTAGSSRDKGVNILAKAVEGTRMEAIIETAESGQGLEITGGVTSEAMEPVTIEAHPSTGPRAGSCKGDQGSAKYPWRAHFSFLTAI</sequence>
<name>A0A8B8XQG7_BALMU</name>
<feature type="compositionally biased region" description="Basic and acidic residues" evidence="2">
    <location>
        <begin position="419"/>
        <end position="430"/>
    </location>
</feature>